<organism evidence="2 3">
    <name type="scientific">Pleurodeles waltl</name>
    <name type="common">Iberian ribbed newt</name>
    <dbReference type="NCBI Taxonomy" id="8319"/>
    <lineage>
        <taxon>Eukaryota</taxon>
        <taxon>Metazoa</taxon>
        <taxon>Chordata</taxon>
        <taxon>Craniata</taxon>
        <taxon>Vertebrata</taxon>
        <taxon>Euteleostomi</taxon>
        <taxon>Amphibia</taxon>
        <taxon>Batrachia</taxon>
        <taxon>Caudata</taxon>
        <taxon>Salamandroidea</taxon>
        <taxon>Salamandridae</taxon>
        <taxon>Pleurodelinae</taxon>
        <taxon>Pleurodeles</taxon>
    </lineage>
</organism>
<evidence type="ECO:0000313" key="3">
    <source>
        <dbReference type="Proteomes" id="UP001066276"/>
    </source>
</evidence>
<proteinExistence type="predicted"/>
<reference evidence="2" key="1">
    <citation type="journal article" date="2022" name="bioRxiv">
        <title>Sequencing and chromosome-scale assembly of the giantPleurodeles waltlgenome.</title>
        <authorList>
            <person name="Brown T."/>
            <person name="Elewa A."/>
            <person name="Iarovenko S."/>
            <person name="Subramanian E."/>
            <person name="Araus A.J."/>
            <person name="Petzold A."/>
            <person name="Susuki M."/>
            <person name="Suzuki K.-i.T."/>
            <person name="Hayashi T."/>
            <person name="Toyoda A."/>
            <person name="Oliveira C."/>
            <person name="Osipova E."/>
            <person name="Leigh N.D."/>
            <person name="Simon A."/>
            <person name="Yun M.H."/>
        </authorList>
    </citation>
    <scope>NUCLEOTIDE SEQUENCE</scope>
    <source>
        <strain evidence="2">20211129_DDA</strain>
        <tissue evidence="2">Liver</tissue>
    </source>
</reference>
<gene>
    <name evidence="2" type="ORF">NDU88_003434</name>
</gene>
<dbReference type="Proteomes" id="UP001066276">
    <property type="component" value="Chromosome 2_2"/>
</dbReference>
<feature type="region of interest" description="Disordered" evidence="1">
    <location>
        <begin position="1"/>
        <end position="143"/>
    </location>
</feature>
<name>A0AAV7V1Q9_PLEWA</name>
<dbReference type="AlphaFoldDB" id="A0AAV7V1Q9"/>
<evidence type="ECO:0000256" key="1">
    <source>
        <dbReference type="SAM" id="MobiDB-lite"/>
    </source>
</evidence>
<sequence>MTGGRHSRHRGAPFPGDGERSVRGEIEVRGRLPSCGLRYGGTPVRSGTSPTGARGRRDALSAIAELWGRPGCGPRSWRAAGATPTLPSFSAGRRWREKTDLTNGEAQDKRRPNVGEPPPGASSLPPTCGRRRAGRPPLTSLPR</sequence>
<protein>
    <submittedName>
        <fullName evidence="2">Uncharacterized protein</fullName>
    </submittedName>
</protein>
<comment type="caution">
    <text evidence="2">The sequence shown here is derived from an EMBL/GenBank/DDBJ whole genome shotgun (WGS) entry which is preliminary data.</text>
</comment>
<keyword evidence="3" id="KW-1185">Reference proteome</keyword>
<accession>A0AAV7V1Q9</accession>
<feature type="compositionally biased region" description="Basic residues" evidence="1">
    <location>
        <begin position="1"/>
        <end position="11"/>
    </location>
</feature>
<evidence type="ECO:0000313" key="2">
    <source>
        <dbReference type="EMBL" id="KAJ1194139.1"/>
    </source>
</evidence>
<dbReference type="EMBL" id="JANPWB010000004">
    <property type="protein sequence ID" value="KAJ1194139.1"/>
    <property type="molecule type" value="Genomic_DNA"/>
</dbReference>
<feature type="compositionally biased region" description="Basic and acidic residues" evidence="1">
    <location>
        <begin position="17"/>
        <end position="30"/>
    </location>
</feature>